<evidence type="ECO:0000256" key="7">
    <source>
        <dbReference type="SAM" id="Phobius"/>
    </source>
</evidence>
<evidence type="ECO:0000256" key="3">
    <source>
        <dbReference type="ARBA" id="ARBA00022692"/>
    </source>
</evidence>
<protein>
    <recommendedName>
        <fullName evidence="8">Major facilitator superfamily (MFS) profile domain-containing protein</fullName>
    </recommendedName>
</protein>
<dbReference type="InterPro" id="IPR020846">
    <property type="entry name" value="MFS_dom"/>
</dbReference>
<evidence type="ECO:0000313" key="9">
    <source>
        <dbReference type="EMBL" id="KAK8849598.1"/>
    </source>
</evidence>
<dbReference type="PROSITE" id="PS50850">
    <property type="entry name" value="MFS"/>
    <property type="match status" value="1"/>
</dbReference>
<dbReference type="KEGG" id="kne:92182191"/>
<dbReference type="RefSeq" id="XP_066801486.1">
    <property type="nucleotide sequence ID" value="XM_066948027.1"/>
</dbReference>
<dbReference type="GO" id="GO:0022857">
    <property type="term" value="F:transmembrane transporter activity"/>
    <property type="evidence" value="ECO:0007669"/>
    <property type="project" value="InterPro"/>
</dbReference>
<comment type="caution">
    <text evidence="9">The sequence shown here is derived from an EMBL/GenBank/DDBJ whole genome shotgun (WGS) entry which is preliminary data.</text>
</comment>
<dbReference type="EMBL" id="JBCAWK010000009">
    <property type="protein sequence ID" value="KAK8849598.1"/>
    <property type="molecule type" value="Genomic_DNA"/>
</dbReference>
<organism evidence="9 10">
    <name type="scientific">Kwoniella newhampshirensis</name>
    <dbReference type="NCBI Taxonomy" id="1651941"/>
    <lineage>
        <taxon>Eukaryota</taxon>
        <taxon>Fungi</taxon>
        <taxon>Dikarya</taxon>
        <taxon>Basidiomycota</taxon>
        <taxon>Agaricomycotina</taxon>
        <taxon>Tremellomycetes</taxon>
        <taxon>Tremellales</taxon>
        <taxon>Cryptococcaceae</taxon>
        <taxon>Kwoniella</taxon>
    </lineage>
</organism>
<feature type="transmembrane region" description="Helical" evidence="7">
    <location>
        <begin position="76"/>
        <end position="100"/>
    </location>
</feature>
<feature type="compositionally biased region" description="Basic and acidic residues" evidence="6">
    <location>
        <begin position="42"/>
        <end position="65"/>
    </location>
</feature>
<accession>A0AAW0YZV6</accession>
<keyword evidence="2" id="KW-0813">Transport</keyword>
<feature type="transmembrane region" description="Helical" evidence="7">
    <location>
        <begin position="206"/>
        <end position="229"/>
    </location>
</feature>
<reference evidence="9 10" key="1">
    <citation type="journal article" date="2024" name="bioRxiv">
        <title>Comparative genomics of Cryptococcus and Kwoniella reveals pathogenesis evolution and contrasting karyotype dynamics via intercentromeric recombination or chromosome fusion.</title>
        <authorList>
            <person name="Coelho M.A."/>
            <person name="David-Palma M."/>
            <person name="Shea T."/>
            <person name="Bowers K."/>
            <person name="McGinley-Smith S."/>
            <person name="Mohammad A.W."/>
            <person name="Gnirke A."/>
            <person name="Yurkov A.M."/>
            <person name="Nowrousian M."/>
            <person name="Sun S."/>
            <person name="Cuomo C.A."/>
            <person name="Heitman J."/>
        </authorList>
    </citation>
    <scope>NUCLEOTIDE SEQUENCE [LARGE SCALE GENOMIC DNA]</scope>
    <source>
        <strain evidence="9 10">CBS 13917</strain>
    </source>
</reference>
<dbReference type="PANTHER" id="PTHR23506:SF23">
    <property type="entry name" value="GH10249P"/>
    <property type="match status" value="1"/>
</dbReference>
<feature type="transmembrane region" description="Helical" evidence="7">
    <location>
        <begin position="176"/>
        <end position="194"/>
    </location>
</feature>
<evidence type="ECO:0000259" key="8">
    <source>
        <dbReference type="PROSITE" id="PS50850"/>
    </source>
</evidence>
<evidence type="ECO:0000313" key="10">
    <source>
        <dbReference type="Proteomes" id="UP001388673"/>
    </source>
</evidence>
<evidence type="ECO:0000256" key="2">
    <source>
        <dbReference type="ARBA" id="ARBA00022448"/>
    </source>
</evidence>
<dbReference type="Pfam" id="PF07690">
    <property type="entry name" value="MFS_1"/>
    <property type="match status" value="2"/>
</dbReference>
<gene>
    <name evidence="9" type="ORF">IAR55_004933</name>
</gene>
<dbReference type="CDD" id="cd17325">
    <property type="entry name" value="MFS_MdtG_SLC18_like"/>
    <property type="match status" value="1"/>
</dbReference>
<dbReference type="Proteomes" id="UP001388673">
    <property type="component" value="Unassembled WGS sequence"/>
</dbReference>
<dbReference type="GO" id="GO:0016020">
    <property type="term" value="C:membrane"/>
    <property type="evidence" value="ECO:0007669"/>
    <property type="project" value="UniProtKB-SubCell"/>
</dbReference>
<evidence type="ECO:0000256" key="6">
    <source>
        <dbReference type="SAM" id="MobiDB-lite"/>
    </source>
</evidence>
<dbReference type="PANTHER" id="PTHR23506">
    <property type="entry name" value="GH10249P"/>
    <property type="match status" value="1"/>
</dbReference>
<proteinExistence type="predicted"/>
<feature type="transmembrane region" description="Helical" evidence="7">
    <location>
        <begin position="498"/>
        <end position="520"/>
    </location>
</feature>
<keyword evidence="3 7" id="KW-0812">Transmembrane</keyword>
<feature type="domain" description="Major facilitator superfamily (MFS) profile" evidence="8">
    <location>
        <begin position="78"/>
        <end position="525"/>
    </location>
</feature>
<evidence type="ECO:0000256" key="5">
    <source>
        <dbReference type="ARBA" id="ARBA00023136"/>
    </source>
</evidence>
<feature type="region of interest" description="Disordered" evidence="6">
    <location>
        <begin position="278"/>
        <end position="315"/>
    </location>
</feature>
<evidence type="ECO:0000256" key="4">
    <source>
        <dbReference type="ARBA" id="ARBA00022989"/>
    </source>
</evidence>
<dbReference type="SUPFAM" id="SSF103473">
    <property type="entry name" value="MFS general substrate transporter"/>
    <property type="match status" value="1"/>
</dbReference>
<dbReference type="InterPro" id="IPR011701">
    <property type="entry name" value="MFS"/>
</dbReference>
<dbReference type="GeneID" id="92182191"/>
<keyword evidence="10" id="KW-1185">Reference proteome</keyword>
<sequence>MQAAAGAVEIHASALEQEAEGPTAGAGSEEERRESVSNVDRTNVERGAVSDRPKLHTKSSRKDKPPWGSKWRSSSWFITSVVTLGATTDVLTYTIVVPVLPYRLQALNYTNVSALTSWLLFAYSCGILFCTLPVAWFFHKYPYRRDPLIAAILVLEGALVLFMLAKPYWVMVLARFLQGAASTIVWSVGFALICENVPEKNVGRQIGFAYSGVSIGTTIAPPIGGALYSSLGWKSPFIFCIIVCAVDLILRLFVLEQKELRQWETKHAQKLAVSHERIEDEEKRSRQRERNLPDDPGDVSSRTRDGSSDTVVGLADPAEEKKTVKELSPWGVLVALFTSSRGMTAFLVTLMYGLNLGALEPSLTLRVQSVWKKDSDFVGLVYLAAAIPTFISGPVVGAMADKWGAEYIILPTIIMGLPWLPLMILRKSLPGFVVFFAIAEFFLSCAMGPTGLEVTMVARNIEGISEIHQFAAMNIAFAISTALGTVVGGQIYDHLSNGWAAVIWFCFGVCVFVMPFPFFFTGNKALYRRLMDRGKPTTIPPCEAERGEQGDRDRDLIERSLDTLRQDPDQTAVSRIENTRFVS</sequence>
<name>A0AAW0YZV6_9TREE</name>
<dbReference type="InterPro" id="IPR036259">
    <property type="entry name" value="MFS_trans_sf"/>
</dbReference>
<feature type="transmembrane region" description="Helical" evidence="7">
    <location>
        <begin position="470"/>
        <end position="492"/>
    </location>
</feature>
<feature type="region of interest" description="Disordered" evidence="6">
    <location>
        <begin position="1"/>
        <end position="70"/>
    </location>
</feature>
<keyword evidence="4 7" id="KW-1133">Transmembrane helix</keyword>
<feature type="transmembrane region" description="Helical" evidence="7">
    <location>
        <begin position="431"/>
        <end position="458"/>
    </location>
</feature>
<feature type="transmembrane region" description="Helical" evidence="7">
    <location>
        <begin position="235"/>
        <end position="254"/>
    </location>
</feature>
<feature type="transmembrane region" description="Helical" evidence="7">
    <location>
        <begin position="407"/>
        <end position="425"/>
    </location>
</feature>
<feature type="transmembrane region" description="Helical" evidence="7">
    <location>
        <begin position="150"/>
        <end position="170"/>
    </location>
</feature>
<feature type="transmembrane region" description="Helical" evidence="7">
    <location>
        <begin position="377"/>
        <end position="400"/>
    </location>
</feature>
<comment type="subcellular location">
    <subcellularLocation>
        <location evidence="1">Membrane</location>
        <topology evidence="1">Multi-pass membrane protein</topology>
    </subcellularLocation>
</comment>
<dbReference type="AlphaFoldDB" id="A0AAW0YZV6"/>
<keyword evidence="5 7" id="KW-0472">Membrane</keyword>
<feature type="transmembrane region" description="Helical" evidence="7">
    <location>
        <begin position="330"/>
        <end position="357"/>
    </location>
</feature>
<dbReference type="Gene3D" id="1.20.1250.20">
    <property type="entry name" value="MFS general substrate transporter like domains"/>
    <property type="match status" value="2"/>
</dbReference>
<evidence type="ECO:0000256" key="1">
    <source>
        <dbReference type="ARBA" id="ARBA00004141"/>
    </source>
</evidence>
<feature type="transmembrane region" description="Helical" evidence="7">
    <location>
        <begin position="120"/>
        <end position="138"/>
    </location>
</feature>
<feature type="compositionally biased region" description="Basic and acidic residues" evidence="6">
    <location>
        <begin position="278"/>
        <end position="293"/>
    </location>
</feature>
<dbReference type="InterPro" id="IPR050930">
    <property type="entry name" value="MFS_Vesicular_Transporter"/>
</dbReference>